<accession>A0A7R9EE69</accession>
<feature type="transmembrane region" description="Helical" evidence="2">
    <location>
        <begin position="94"/>
        <end position="112"/>
    </location>
</feature>
<evidence type="ECO:0000313" key="3">
    <source>
        <dbReference type="EMBL" id="CAD7431880.1"/>
    </source>
</evidence>
<feature type="compositionally biased region" description="Polar residues" evidence="1">
    <location>
        <begin position="2073"/>
        <end position="2106"/>
    </location>
</feature>
<feature type="region of interest" description="Disordered" evidence="1">
    <location>
        <begin position="501"/>
        <end position="520"/>
    </location>
</feature>
<feature type="region of interest" description="Disordered" evidence="1">
    <location>
        <begin position="724"/>
        <end position="817"/>
    </location>
</feature>
<feature type="compositionally biased region" description="Basic and acidic residues" evidence="1">
    <location>
        <begin position="49"/>
        <end position="58"/>
    </location>
</feature>
<feature type="compositionally biased region" description="Basic and acidic residues" evidence="1">
    <location>
        <begin position="667"/>
        <end position="678"/>
    </location>
</feature>
<feature type="compositionally biased region" description="Basic residues" evidence="1">
    <location>
        <begin position="1324"/>
        <end position="1337"/>
    </location>
</feature>
<feature type="region of interest" description="Disordered" evidence="1">
    <location>
        <begin position="1936"/>
        <end position="1959"/>
    </location>
</feature>
<feature type="compositionally biased region" description="Basic and acidic residues" evidence="1">
    <location>
        <begin position="1277"/>
        <end position="1323"/>
    </location>
</feature>
<feature type="compositionally biased region" description="Polar residues" evidence="1">
    <location>
        <begin position="1"/>
        <end position="10"/>
    </location>
</feature>
<feature type="transmembrane region" description="Helical" evidence="2">
    <location>
        <begin position="132"/>
        <end position="155"/>
    </location>
</feature>
<feature type="region of interest" description="Disordered" evidence="1">
    <location>
        <begin position="2006"/>
        <end position="2113"/>
    </location>
</feature>
<feature type="compositionally biased region" description="Basic residues" evidence="1">
    <location>
        <begin position="31"/>
        <end position="48"/>
    </location>
</feature>
<feature type="compositionally biased region" description="Low complexity" evidence="1">
    <location>
        <begin position="2044"/>
        <end position="2063"/>
    </location>
</feature>
<feature type="region of interest" description="Disordered" evidence="1">
    <location>
        <begin position="1452"/>
        <end position="1602"/>
    </location>
</feature>
<protein>
    <submittedName>
        <fullName evidence="3">Uncharacterized protein</fullName>
    </submittedName>
</protein>
<feature type="compositionally biased region" description="Basic and acidic residues" evidence="1">
    <location>
        <begin position="1761"/>
        <end position="1771"/>
    </location>
</feature>
<proteinExistence type="predicted"/>
<keyword evidence="2" id="KW-0472">Membrane</keyword>
<feature type="region of interest" description="Disordered" evidence="1">
    <location>
        <begin position="1058"/>
        <end position="1133"/>
    </location>
</feature>
<feature type="transmembrane region" description="Helical" evidence="2">
    <location>
        <begin position="293"/>
        <end position="315"/>
    </location>
</feature>
<dbReference type="EMBL" id="OB795221">
    <property type="protein sequence ID" value="CAD7431880.1"/>
    <property type="molecule type" value="Genomic_DNA"/>
</dbReference>
<evidence type="ECO:0000256" key="2">
    <source>
        <dbReference type="SAM" id="Phobius"/>
    </source>
</evidence>
<feature type="compositionally biased region" description="Polar residues" evidence="1">
    <location>
        <begin position="1945"/>
        <end position="1959"/>
    </location>
</feature>
<reference evidence="3" key="1">
    <citation type="submission" date="2020-11" db="EMBL/GenBank/DDBJ databases">
        <authorList>
            <person name="Tran Van P."/>
        </authorList>
    </citation>
    <scope>NUCLEOTIDE SEQUENCE</scope>
</reference>
<feature type="compositionally biased region" description="Polar residues" evidence="1">
    <location>
        <begin position="800"/>
        <end position="809"/>
    </location>
</feature>
<evidence type="ECO:0000256" key="1">
    <source>
        <dbReference type="SAM" id="MobiDB-lite"/>
    </source>
</evidence>
<feature type="region of interest" description="Disordered" evidence="1">
    <location>
        <begin position="1651"/>
        <end position="1674"/>
    </location>
</feature>
<gene>
    <name evidence="3" type="ORF">TMSB3V08_LOCUS8600</name>
</gene>
<feature type="region of interest" description="Disordered" evidence="1">
    <location>
        <begin position="1189"/>
        <end position="1389"/>
    </location>
</feature>
<feature type="compositionally biased region" description="Basic and acidic residues" evidence="1">
    <location>
        <begin position="1350"/>
        <end position="1379"/>
    </location>
</feature>
<feature type="region of interest" description="Disordered" evidence="1">
    <location>
        <begin position="573"/>
        <end position="600"/>
    </location>
</feature>
<name>A0A7R9EE69_9NEOP</name>
<feature type="compositionally biased region" description="Polar residues" evidence="1">
    <location>
        <begin position="1479"/>
        <end position="1488"/>
    </location>
</feature>
<feature type="region of interest" description="Disordered" evidence="1">
    <location>
        <begin position="528"/>
        <end position="548"/>
    </location>
</feature>
<feature type="compositionally biased region" description="Polar residues" evidence="1">
    <location>
        <begin position="2012"/>
        <end position="2030"/>
    </location>
</feature>
<feature type="region of interest" description="Disordered" evidence="1">
    <location>
        <begin position="1"/>
        <end position="58"/>
    </location>
</feature>
<keyword evidence="2" id="KW-0812">Transmembrane</keyword>
<feature type="compositionally biased region" description="Low complexity" evidence="1">
    <location>
        <begin position="1073"/>
        <end position="1084"/>
    </location>
</feature>
<feature type="compositionally biased region" description="Basic and acidic residues" evidence="1">
    <location>
        <begin position="1198"/>
        <end position="1267"/>
    </location>
</feature>
<feature type="compositionally biased region" description="Polar residues" evidence="1">
    <location>
        <begin position="765"/>
        <end position="777"/>
    </location>
</feature>
<feature type="transmembrane region" description="Helical" evidence="2">
    <location>
        <begin position="271"/>
        <end position="287"/>
    </location>
</feature>
<feature type="region of interest" description="Disordered" evidence="1">
    <location>
        <begin position="624"/>
        <end position="678"/>
    </location>
</feature>
<feature type="transmembrane region" description="Helical" evidence="2">
    <location>
        <begin position="393"/>
        <end position="410"/>
    </location>
</feature>
<feature type="region of interest" description="Disordered" evidence="1">
    <location>
        <begin position="1746"/>
        <end position="1774"/>
    </location>
</feature>
<feature type="compositionally biased region" description="Low complexity" evidence="1">
    <location>
        <begin position="1589"/>
        <end position="1600"/>
    </location>
</feature>
<organism evidence="3">
    <name type="scientific">Timema monikensis</name>
    <dbReference type="NCBI Taxonomy" id="170555"/>
    <lineage>
        <taxon>Eukaryota</taxon>
        <taxon>Metazoa</taxon>
        <taxon>Ecdysozoa</taxon>
        <taxon>Arthropoda</taxon>
        <taxon>Hexapoda</taxon>
        <taxon>Insecta</taxon>
        <taxon>Pterygota</taxon>
        <taxon>Neoptera</taxon>
        <taxon>Polyneoptera</taxon>
        <taxon>Phasmatodea</taxon>
        <taxon>Timematodea</taxon>
        <taxon>Timematoidea</taxon>
        <taxon>Timematidae</taxon>
        <taxon>Timema</taxon>
    </lineage>
</organism>
<feature type="compositionally biased region" description="Polar residues" evidence="1">
    <location>
        <begin position="652"/>
        <end position="666"/>
    </location>
</feature>
<keyword evidence="2" id="KW-1133">Transmembrane helix</keyword>
<sequence length="2113" mass="234471">MITRVSQHQRYQPCGFIRDPKPAQEMTNPKSGRKKTHSANGQPRRHAPPSREDGKDQRKSLVLWRHPLKTLEYCGKELLFDLHTYSAKCLEYRLTLVAAALVSALLVTLFHIDGAHQAGMQLVYKKAAWYLYWVGLGVLSSVGLGTGLHTFVLYLGPHIASVALAAYECGALNFPEPPYPDQVLCPEIPDKRWPATVWNIMSKVRWESMMWGIGTALGELPPYFMARAARLSGHNPEDEDDMREFEELQRKKRRPELMTLMDRSKLFVEKLVDRVGFFGIFICASIPNPLFDLAGITCGHFLVPFWTFFGATVLGKAVVKVHLQKIFVIVASDESFVDIIISPLVHVPGFGARLQTLVKKVLASEKAKYHRKVEEEALPEAGGSIMSSLFEKFVIGMVAYFLISIINSLAQSHHKRLISALNICLYYAALTCADNLRQFLESDYLPPLYAYPNASHMIACYVPVQPDPERVLSAQQERNRVQAAARSHEAKERLQQEKLQVKEQREATLKRQRATRTMEDLRSAMVASLGHDSRAREDTSSDDPDSASRLGVASYQCNCLKARTCECVVRHRQARVKTKESDKTSPSTSSDRPYSEETSHTALEMNSATVVGALFHGPPGEDVLTSSVSAARERGSSVPTVCPPCPWDDRSTPSSETPEQTLQEQSGSERRQTRGGEIEDAYRILEQGRIEDAYKILTQEGGIEDADSIPAEKVEDADKILVLKEGSKADSSSKSVVYQLKSPEGLVSDPRPPKPLQLSEKEGSTPGQDRNEMSQVDSTKRAPCSFSGASKPSEPLATKGGNTSRSSAAKTRAPSKVQLYDHSARYEKLCDTQHRVQRLRADTQPDAEEMARREEGAHKPAMEEGPSRFQALGRGHQALAQLRISQDYQNLVDQLALLTKEERKVRSHHTHVDVYLNEERRKECNSRRQKDMDSAFERVYHSSATATGCRCALVHHSDANFESCRCSEHRVPINLDEHRPDYVVESPPKLNVAVCGTCPDVSRSSISPESSIVAARVPHNSESSTWRGHHSSSLLQQLVDRVNIQRSILMEEVREHLAPQHPVCPPSKSQEHPSSITKPTSPSPGDTHPESVSQTEVCAGKTTAREADSETQSRGSPTGDRPQPTNDNNLELREGSTVSVVSEYSLGVSLSAEQSFSELGSSSTSMATSEDIHITVSVREKVGKSYCSQTDQLLGCPQERKKESSFAEKHKPVSTEEHKPASSEEHKSASSEEHKPASSEEHKPASTEKQKPASTEKHRSSSTEKQKPVTTKKHKLASTEKQKPSSTEKQKFASAEKQKFASTEEQKATSAEKRKSTSTDKQRKSVSNKIKIHQKYSKKNENNKKKRKKVLEVSYERHKVMKETREPPESQDSSVEHVTPEGSSVSTVYLSPPHEMVPAQADRVDKLLSEIHRQKEELEQFLDKHSSSNSDETNSTDLQFYISQLLKLSRQSVEDLNVSEVSDTPDIPQTVGSDRLHSNAKSDNTTTKMAPPPEQKPPKKAEPKVSQVTQDKVLTKKLHYRTPSAPESVSKPLPTQGSTLLTSETNSVKQPLVREPQTRKAPSTIGACEKVSPSTRQKIPPKPGNCYCSSETPPTPSSLSALRNDVQGRREPCSNPVIFGNFNDCSKKLTDRISSLSEMIEQIRREKQMLLESSSDSQRDSTKYISPPESWVPTVGAKPRRPDLCFCPVDDSNLHSELMGPTPSQPVRNNRFGNHIQPHELSTIVEVDTPQSSQFLLAAEDSVMVDDNQGKDTADNPSRVRGTEDTLREDVGSDDTLPDVMAELMRRQLITSPFPWSKQVGEQNPQDQTDPHLFHQQTDARLPHEQTDAHLPQEQTDARLNHGQSDVCLSQEPTDACLNHGQSDVCLSHDQTNASCPETSIQDSSRDLSIEQFKKQILESFIGIGLNPSPQDLDGALKKLGLPLTKKNNKYQIMAADKRPPPRPQSSTKESQQSLEKPNLSVTEAFKKQIMNNFLGIGVEPTTSELELAFRSLGVSWAGTTLRKTKEAEALSPSSGENNSHSVHSNQTENSFDRSLPTSVRGRSTPVSNSTSSSKSSRNNDYTTCVSFPGESDISSVQPATSSNEDQSTLSVQVPNVSLKTPSLNRPASRRGM</sequence>
<feature type="compositionally biased region" description="Polar residues" evidence="1">
    <location>
        <begin position="1533"/>
        <end position="1549"/>
    </location>
</feature>